<gene>
    <name evidence="1" type="ORF">JMJ77_003755</name>
</gene>
<feature type="non-terminal residue" evidence="1">
    <location>
        <position position="23"/>
    </location>
</feature>
<dbReference type="AlphaFoldDB" id="A0A9P7UDP3"/>
<dbReference type="EMBL" id="JAESDN010000010">
    <property type="protein sequence ID" value="KAG7044292.1"/>
    <property type="molecule type" value="Genomic_DNA"/>
</dbReference>
<protein>
    <submittedName>
        <fullName evidence="1">Uncharacterized protein</fullName>
    </submittedName>
</protein>
<keyword evidence="2" id="KW-1185">Reference proteome</keyword>
<comment type="caution">
    <text evidence="1">The sequence shown here is derived from an EMBL/GenBank/DDBJ whole genome shotgun (WGS) entry which is preliminary data.</text>
</comment>
<organism evidence="1 2">
    <name type="scientific">Colletotrichum scovillei</name>
    <dbReference type="NCBI Taxonomy" id="1209932"/>
    <lineage>
        <taxon>Eukaryota</taxon>
        <taxon>Fungi</taxon>
        <taxon>Dikarya</taxon>
        <taxon>Ascomycota</taxon>
        <taxon>Pezizomycotina</taxon>
        <taxon>Sordariomycetes</taxon>
        <taxon>Hypocreomycetidae</taxon>
        <taxon>Glomerellales</taxon>
        <taxon>Glomerellaceae</taxon>
        <taxon>Colletotrichum</taxon>
        <taxon>Colletotrichum acutatum species complex</taxon>
    </lineage>
</organism>
<reference evidence="1" key="1">
    <citation type="submission" date="2021-05" db="EMBL/GenBank/DDBJ databases">
        <title>Comparative genomics of three Colletotrichum scovillei strains and genetic complementation revealed genes involved fungal growth and virulence on chili pepper.</title>
        <authorList>
            <person name="Hsieh D.-K."/>
            <person name="Chuang S.-C."/>
            <person name="Chen C.-Y."/>
            <person name="Chao Y.-T."/>
            <person name="Lu M.-Y.J."/>
            <person name="Lee M.-H."/>
            <person name="Shih M.-C."/>
        </authorList>
    </citation>
    <scope>NUCLEOTIDE SEQUENCE</scope>
    <source>
        <strain evidence="1">Coll-153</strain>
    </source>
</reference>
<evidence type="ECO:0000313" key="2">
    <source>
        <dbReference type="Proteomes" id="UP000699042"/>
    </source>
</evidence>
<evidence type="ECO:0000313" key="1">
    <source>
        <dbReference type="EMBL" id="KAG7044292.1"/>
    </source>
</evidence>
<dbReference type="Proteomes" id="UP000699042">
    <property type="component" value="Unassembled WGS sequence"/>
</dbReference>
<proteinExistence type="predicted"/>
<name>A0A9P7UDP3_9PEZI</name>
<accession>A0A9P7UDP3</accession>
<sequence>MDSPLTISEIISQIKCISPQIIP</sequence>